<evidence type="ECO:0000313" key="3">
    <source>
        <dbReference type="Proteomes" id="UP000054549"/>
    </source>
</evidence>
<evidence type="ECO:0000313" key="2">
    <source>
        <dbReference type="EMBL" id="KIL60283.1"/>
    </source>
</evidence>
<organism evidence="2 3">
    <name type="scientific">Amanita muscaria (strain Koide BX008)</name>
    <dbReference type="NCBI Taxonomy" id="946122"/>
    <lineage>
        <taxon>Eukaryota</taxon>
        <taxon>Fungi</taxon>
        <taxon>Dikarya</taxon>
        <taxon>Basidiomycota</taxon>
        <taxon>Agaricomycotina</taxon>
        <taxon>Agaricomycetes</taxon>
        <taxon>Agaricomycetidae</taxon>
        <taxon>Agaricales</taxon>
        <taxon>Pluteineae</taxon>
        <taxon>Amanitaceae</taxon>
        <taxon>Amanita</taxon>
    </lineage>
</organism>
<keyword evidence="3" id="KW-1185">Reference proteome</keyword>
<name>A0A0C2WVB6_AMAMK</name>
<feature type="region of interest" description="Disordered" evidence="1">
    <location>
        <begin position="1"/>
        <end position="59"/>
    </location>
</feature>
<evidence type="ECO:0000256" key="1">
    <source>
        <dbReference type="SAM" id="MobiDB-lite"/>
    </source>
</evidence>
<feature type="compositionally biased region" description="Polar residues" evidence="1">
    <location>
        <begin position="1"/>
        <end position="21"/>
    </location>
</feature>
<sequence>MLKGTQNVTITGRGTHTTKANSPLPPIPVAARATVSTSRMLEHPQIRDSTQHPNSAWIPPDAQDSHSIFYWPHLHGLRRRQPTFSLVELDG</sequence>
<dbReference type="Proteomes" id="UP000054549">
    <property type="component" value="Unassembled WGS sequence"/>
</dbReference>
<feature type="compositionally biased region" description="Basic and acidic residues" evidence="1">
    <location>
        <begin position="40"/>
        <end position="50"/>
    </location>
</feature>
<proteinExistence type="predicted"/>
<accession>A0A0C2WVB6</accession>
<reference evidence="2 3" key="1">
    <citation type="submission" date="2014-04" db="EMBL/GenBank/DDBJ databases">
        <title>Evolutionary Origins and Diversification of the Mycorrhizal Mutualists.</title>
        <authorList>
            <consortium name="DOE Joint Genome Institute"/>
            <consortium name="Mycorrhizal Genomics Consortium"/>
            <person name="Kohler A."/>
            <person name="Kuo A."/>
            <person name="Nagy L.G."/>
            <person name="Floudas D."/>
            <person name="Copeland A."/>
            <person name="Barry K.W."/>
            <person name="Cichocki N."/>
            <person name="Veneault-Fourrey C."/>
            <person name="LaButti K."/>
            <person name="Lindquist E.A."/>
            <person name="Lipzen A."/>
            <person name="Lundell T."/>
            <person name="Morin E."/>
            <person name="Murat C."/>
            <person name="Riley R."/>
            <person name="Ohm R."/>
            <person name="Sun H."/>
            <person name="Tunlid A."/>
            <person name="Henrissat B."/>
            <person name="Grigoriev I.V."/>
            <person name="Hibbett D.S."/>
            <person name="Martin F."/>
        </authorList>
    </citation>
    <scope>NUCLEOTIDE SEQUENCE [LARGE SCALE GENOMIC DNA]</scope>
    <source>
        <strain evidence="2 3">Koide BX008</strain>
    </source>
</reference>
<protein>
    <submittedName>
        <fullName evidence="2">Uncharacterized protein</fullName>
    </submittedName>
</protein>
<dbReference type="HOGENOM" id="CLU_2426568_0_0_1"/>
<gene>
    <name evidence="2" type="ORF">M378DRAFT_168302</name>
</gene>
<dbReference type="InParanoid" id="A0A0C2WVB6"/>
<dbReference type="AlphaFoldDB" id="A0A0C2WVB6"/>
<dbReference type="EMBL" id="KN818301">
    <property type="protein sequence ID" value="KIL60283.1"/>
    <property type="molecule type" value="Genomic_DNA"/>
</dbReference>